<evidence type="ECO:0000313" key="2">
    <source>
        <dbReference type="Proteomes" id="UP000199411"/>
    </source>
</evidence>
<evidence type="ECO:0000313" key="1">
    <source>
        <dbReference type="EMBL" id="SDC93160.1"/>
    </source>
</evidence>
<gene>
    <name evidence="1" type="ORF">SAMN05660835_01607</name>
</gene>
<dbReference type="AlphaFoldDB" id="A0A1G6QL88"/>
<dbReference type="RefSeq" id="WP_092129478.1">
    <property type="nucleotide sequence ID" value="NZ_FMYU01000012.1"/>
</dbReference>
<dbReference type="InterPro" id="IPR023214">
    <property type="entry name" value="HAD_sf"/>
</dbReference>
<reference evidence="2" key="1">
    <citation type="submission" date="2016-10" db="EMBL/GenBank/DDBJ databases">
        <authorList>
            <person name="Varghese N."/>
            <person name="Submissions S."/>
        </authorList>
    </citation>
    <scope>NUCLEOTIDE SEQUENCE [LARGE SCALE GENOMIC DNA]</scope>
    <source>
        <strain evidence="2">DSM 8415</strain>
    </source>
</reference>
<dbReference type="InterPro" id="IPR036412">
    <property type="entry name" value="HAD-like_sf"/>
</dbReference>
<proteinExistence type="predicted"/>
<sequence>MEIEILSVGKIVLKRIILDFNGTLATSGVLIKETKDILEKLSKAFDIHIVTGDTFSSAKEQLKGLNVKTIIAPLIDQITFKLEYAKSIGLSNLVAIGNGKNDSLMLKYAKLGICVIGKEGANLEAL</sequence>
<dbReference type="SUPFAM" id="SSF56784">
    <property type="entry name" value="HAD-like"/>
    <property type="match status" value="1"/>
</dbReference>
<dbReference type="Pfam" id="PF08282">
    <property type="entry name" value="Hydrolase_3"/>
    <property type="match status" value="1"/>
</dbReference>
<dbReference type="OrthoDB" id="159409at2"/>
<dbReference type="Gene3D" id="3.40.50.1000">
    <property type="entry name" value="HAD superfamily/HAD-like"/>
    <property type="match status" value="1"/>
</dbReference>
<protein>
    <submittedName>
        <fullName evidence="1">Soluble P-type ATPase</fullName>
    </submittedName>
</protein>
<dbReference type="Proteomes" id="UP000199411">
    <property type="component" value="Unassembled WGS sequence"/>
</dbReference>
<keyword evidence="2" id="KW-1185">Reference proteome</keyword>
<organism evidence="1 2">
    <name type="scientific">Desulfurella multipotens</name>
    <dbReference type="NCBI Taxonomy" id="79269"/>
    <lineage>
        <taxon>Bacteria</taxon>
        <taxon>Pseudomonadati</taxon>
        <taxon>Campylobacterota</taxon>
        <taxon>Desulfurellia</taxon>
        <taxon>Desulfurellales</taxon>
        <taxon>Desulfurellaceae</taxon>
        <taxon>Desulfurella</taxon>
    </lineage>
</organism>
<dbReference type="EMBL" id="FMYU01000012">
    <property type="protein sequence ID" value="SDC93160.1"/>
    <property type="molecule type" value="Genomic_DNA"/>
</dbReference>
<accession>A0A1G6QL88</accession>
<name>A0A1G6QL88_9BACT</name>